<name>A0ABT5Y494_9FLAO</name>
<evidence type="ECO:0000313" key="2">
    <source>
        <dbReference type="EMBL" id="MDF0718168.1"/>
    </source>
</evidence>
<dbReference type="Proteomes" id="UP001221366">
    <property type="component" value="Unassembled WGS sequence"/>
</dbReference>
<proteinExistence type="predicted"/>
<feature type="domain" description="Cupin type-2" evidence="1">
    <location>
        <begin position="33"/>
        <end position="93"/>
    </location>
</feature>
<dbReference type="SUPFAM" id="SSF51182">
    <property type="entry name" value="RmlC-like cupins"/>
    <property type="match status" value="1"/>
</dbReference>
<sequence>MNNYAQMDELPFLEAGELKLYPFAGDKLMTVRAELPKGSIAAKHSHPHEQMSFVAKGHIKVRMKGKEFALLQGGIVHFPSNEEHEVEAVEDTTLIDFFTPLREDLLQKLKQVSG</sequence>
<dbReference type="InterPro" id="IPR014710">
    <property type="entry name" value="RmlC-like_jellyroll"/>
</dbReference>
<dbReference type="Gene3D" id="2.60.120.10">
    <property type="entry name" value="Jelly Rolls"/>
    <property type="match status" value="1"/>
</dbReference>
<dbReference type="PANTHER" id="PTHR40112">
    <property type="entry name" value="H2HPP ISOMERASE"/>
    <property type="match status" value="1"/>
</dbReference>
<accession>A0ABT5Y494</accession>
<dbReference type="InterPro" id="IPR052535">
    <property type="entry name" value="Bacilysin_H2HPP_isomerase"/>
</dbReference>
<gene>
    <name evidence="2" type="ORF">PY092_18545</name>
</gene>
<dbReference type="InterPro" id="IPR011051">
    <property type="entry name" value="RmlC_Cupin_sf"/>
</dbReference>
<keyword evidence="3" id="KW-1185">Reference proteome</keyword>
<reference evidence="2 3" key="1">
    <citation type="submission" date="2023-03" db="EMBL/GenBank/DDBJ databases">
        <title>Muricauda XX sp. nov. and Muricauda XXX sp. nov., two novel species isolated from Okinawa Trough.</title>
        <authorList>
            <person name="Cao W."/>
            <person name="Deng X."/>
        </authorList>
    </citation>
    <scope>NUCLEOTIDE SEQUENCE [LARGE SCALE GENOMIC DNA]</scope>
    <source>
        <strain evidence="2 3">334s03</strain>
    </source>
</reference>
<organism evidence="2 3">
    <name type="scientific">Flagellimonas yonaguniensis</name>
    <dbReference type="NCBI Taxonomy" id="3031325"/>
    <lineage>
        <taxon>Bacteria</taxon>
        <taxon>Pseudomonadati</taxon>
        <taxon>Bacteroidota</taxon>
        <taxon>Flavobacteriia</taxon>
        <taxon>Flavobacteriales</taxon>
        <taxon>Flavobacteriaceae</taxon>
        <taxon>Flagellimonas</taxon>
    </lineage>
</organism>
<dbReference type="CDD" id="cd02238">
    <property type="entry name" value="cupin_KdgF"/>
    <property type="match status" value="1"/>
</dbReference>
<dbReference type="RefSeq" id="WP_275617244.1">
    <property type="nucleotide sequence ID" value="NZ_JARFVB010000020.1"/>
</dbReference>
<comment type="caution">
    <text evidence="2">The sequence shown here is derived from an EMBL/GenBank/DDBJ whole genome shotgun (WGS) entry which is preliminary data.</text>
</comment>
<dbReference type="Pfam" id="PF07883">
    <property type="entry name" value="Cupin_2"/>
    <property type="match status" value="1"/>
</dbReference>
<protein>
    <submittedName>
        <fullName evidence="2">Cupin domain-containing protein</fullName>
    </submittedName>
</protein>
<evidence type="ECO:0000313" key="3">
    <source>
        <dbReference type="Proteomes" id="UP001221366"/>
    </source>
</evidence>
<evidence type="ECO:0000259" key="1">
    <source>
        <dbReference type="Pfam" id="PF07883"/>
    </source>
</evidence>
<dbReference type="PANTHER" id="PTHR40112:SF1">
    <property type="entry name" value="H2HPP ISOMERASE"/>
    <property type="match status" value="1"/>
</dbReference>
<dbReference type="EMBL" id="JARFVB010000020">
    <property type="protein sequence ID" value="MDF0718168.1"/>
    <property type="molecule type" value="Genomic_DNA"/>
</dbReference>
<dbReference type="InterPro" id="IPR013096">
    <property type="entry name" value="Cupin_2"/>
</dbReference>